<dbReference type="HAMAP" id="MF_01216">
    <property type="entry name" value="Azoreductase_type1"/>
    <property type="match status" value="1"/>
</dbReference>
<dbReference type="Gene3D" id="3.40.50.360">
    <property type="match status" value="1"/>
</dbReference>
<feature type="binding site" evidence="6">
    <location>
        <begin position="16"/>
        <end position="18"/>
    </location>
    <ligand>
        <name>FMN</name>
        <dbReference type="ChEBI" id="CHEBI:58210"/>
    </ligand>
</feature>
<evidence type="ECO:0000259" key="7">
    <source>
        <dbReference type="Pfam" id="PF02525"/>
    </source>
</evidence>
<dbReference type="InterPro" id="IPR003680">
    <property type="entry name" value="Flavodoxin_fold"/>
</dbReference>
<evidence type="ECO:0000256" key="3">
    <source>
        <dbReference type="ARBA" id="ARBA00023002"/>
    </source>
</evidence>
<comment type="catalytic activity">
    <reaction evidence="5">
        <text>N,N-dimethyl-1,4-phenylenediamine + anthranilate + 2 NAD(+) = 2-(4-dimethylaminophenyl)diazenylbenzoate + 2 NADH + 2 H(+)</text>
        <dbReference type="Rhea" id="RHEA:55872"/>
        <dbReference type="ChEBI" id="CHEBI:15378"/>
        <dbReference type="ChEBI" id="CHEBI:15783"/>
        <dbReference type="ChEBI" id="CHEBI:16567"/>
        <dbReference type="ChEBI" id="CHEBI:57540"/>
        <dbReference type="ChEBI" id="CHEBI:57945"/>
        <dbReference type="ChEBI" id="CHEBI:71579"/>
        <dbReference type="EC" id="1.7.1.17"/>
    </reaction>
    <physiologicalReaction direction="right-to-left" evidence="5">
        <dbReference type="Rhea" id="RHEA:55874"/>
    </physiologicalReaction>
</comment>
<comment type="catalytic activity">
    <reaction evidence="6">
        <text>2 a quinone + NADH + H(+) = 2 a 1,4-benzosemiquinone + NAD(+)</text>
        <dbReference type="Rhea" id="RHEA:65952"/>
        <dbReference type="ChEBI" id="CHEBI:15378"/>
        <dbReference type="ChEBI" id="CHEBI:57540"/>
        <dbReference type="ChEBI" id="CHEBI:57945"/>
        <dbReference type="ChEBI" id="CHEBI:132124"/>
        <dbReference type="ChEBI" id="CHEBI:134225"/>
    </reaction>
</comment>
<name>A0A378TGA8_9MYCO</name>
<gene>
    <name evidence="8" type="primary">azoR_1</name>
    <name evidence="6" type="synonym">azoR</name>
    <name evidence="8" type="ORF">NCTC10821_03366</name>
</gene>
<dbReference type="GO" id="GO:0016655">
    <property type="term" value="F:oxidoreductase activity, acting on NAD(P)H, quinone or similar compound as acceptor"/>
    <property type="evidence" value="ECO:0007669"/>
    <property type="project" value="InterPro"/>
</dbReference>
<feature type="domain" description="Flavodoxin-like fold" evidence="7">
    <location>
        <begin position="4"/>
        <end position="175"/>
    </location>
</feature>
<evidence type="ECO:0000256" key="5">
    <source>
        <dbReference type="ARBA" id="ARBA00048542"/>
    </source>
</evidence>
<dbReference type="GO" id="GO:0010181">
    <property type="term" value="F:FMN binding"/>
    <property type="evidence" value="ECO:0007669"/>
    <property type="project" value="UniProtKB-UniRule"/>
</dbReference>
<dbReference type="InterPro" id="IPR050104">
    <property type="entry name" value="FMN-dep_NADH:Q_OxRdtase_AzoR1"/>
</dbReference>
<dbReference type="RefSeq" id="WP_115279203.1">
    <property type="nucleotide sequence ID" value="NZ_AP022600.1"/>
</dbReference>
<comment type="caution">
    <text evidence="6">Lacks conserved residue(s) required for the propagation of feature annotation.</text>
</comment>
<dbReference type="EC" id="1.6.5.-" evidence="6"/>
<organism evidence="8 9">
    <name type="scientific">Mycolicibacterium tokaiense</name>
    <dbReference type="NCBI Taxonomy" id="39695"/>
    <lineage>
        <taxon>Bacteria</taxon>
        <taxon>Bacillati</taxon>
        <taxon>Actinomycetota</taxon>
        <taxon>Actinomycetes</taxon>
        <taxon>Mycobacteriales</taxon>
        <taxon>Mycobacteriaceae</taxon>
        <taxon>Mycolicibacterium</taxon>
    </lineage>
</organism>
<keyword evidence="4 6" id="KW-0520">NAD</keyword>
<evidence type="ECO:0000313" key="9">
    <source>
        <dbReference type="Proteomes" id="UP000254978"/>
    </source>
</evidence>
<dbReference type="GO" id="GO:0016652">
    <property type="term" value="F:oxidoreductase activity, acting on NAD(P)H as acceptor"/>
    <property type="evidence" value="ECO:0007669"/>
    <property type="project" value="UniProtKB-UniRule"/>
</dbReference>
<comment type="function">
    <text evidence="6">Quinone reductase that provides resistance to thiol-specific stress caused by electrophilic quinones.</text>
</comment>
<comment type="similarity">
    <text evidence="6">Belongs to the azoreductase type 1 family.</text>
</comment>
<dbReference type="InterPro" id="IPR023048">
    <property type="entry name" value="NADH:quinone_OxRdtase_FMN_depd"/>
</dbReference>
<evidence type="ECO:0000256" key="4">
    <source>
        <dbReference type="ARBA" id="ARBA00023027"/>
    </source>
</evidence>
<keyword evidence="3 6" id="KW-0560">Oxidoreductase</keyword>
<feature type="binding site" evidence="6">
    <location>
        <position position="10"/>
    </location>
    <ligand>
        <name>FMN</name>
        <dbReference type="ChEBI" id="CHEBI:58210"/>
    </ligand>
</feature>
<evidence type="ECO:0000313" key="8">
    <source>
        <dbReference type="EMBL" id="STZ59828.1"/>
    </source>
</evidence>
<dbReference type="SUPFAM" id="SSF52218">
    <property type="entry name" value="Flavoproteins"/>
    <property type="match status" value="1"/>
</dbReference>
<accession>A0A378TGA8</accession>
<sequence>MTYILQLDSSANLTSSASRQLATEFAQRWAAAAPGREIRRRDLHTEQLPHLHTNALHFTAELQPDGSVTPSPEARRLQDELLAELSDAAAVVVGAPMYNYSMPSTLKAWLDNVHVIGATSPAAEGIAPLRGKPVLVISARATPTGADVETDFVIGPFFGILGAFMGMQVQGVVVHTEPPANPGDFHRPIAEVRAEVAAVADGWS</sequence>
<keyword evidence="1 6" id="KW-0285">Flavoprotein</keyword>
<keyword evidence="8" id="KW-0378">Hydrolase</keyword>
<dbReference type="GO" id="GO:0009055">
    <property type="term" value="F:electron transfer activity"/>
    <property type="evidence" value="ECO:0007669"/>
    <property type="project" value="UniProtKB-UniRule"/>
</dbReference>
<protein>
    <recommendedName>
        <fullName evidence="6">FMN dependent NADH:quinone oxidoreductase</fullName>
        <ecNumber evidence="6">1.6.5.-</ecNumber>
    </recommendedName>
    <alternativeName>
        <fullName evidence="6">Azo-dye reductase</fullName>
    </alternativeName>
    <alternativeName>
        <fullName evidence="6">FMN-dependent NADH-azo compound oxidoreductase</fullName>
    </alternativeName>
    <alternativeName>
        <fullName evidence="6">FMN-dependent NADH-azoreductase</fullName>
        <ecNumber evidence="6">1.7.1.17</ecNumber>
    </alternativeName>
</protein>
<evidence type="ECO:0000256" key="1">
    <source>
        <dbReference type="ARBA" id="ARBA00022630"/>
    </source>
</evidence>
<dbReference type="Proteomes" id="UP000254978">
    <property type="component" value="Unassembled WGS sequence"/>
</dbReference>
<comment type="subunit">
    <text evidence="6">Homodimer.</text>
</comment>
<keyword evidence="2 6" id="KW-0288">FMN</keyword>
<dbReference type="Pfam" id="PF02525">
    <property type="entry name" value="Flavodoxin_2"/>
    <property type="match status" value="1"/>
</dbReference>
<dbReference type="GO" id="GO:0016787">
    <property type="term" value="F:hydrolase activity"/>
    <property type="evidence" value="ECO:0007669"/>
    <property type="project" value="UniProtKB-KW"/>
</dbReference>
<dbReference type="EMBL" id="UGQT01000001">
    <property type="protein sequence ID" value="STZ59828.1"/>
    <property type="molecule type" value="Genomic_DNA"/>
</dbReference>
<dbReference type="AlphaFoldDB" id="A0A378TGA8"/>
<comment type="cofactor">
    <cofactor evidence="6">
        <name>FMN</name>
        <dbReference type="ChEBI" id="CHEBI:58210"/>
    </cofactor>
    <text evidence="6">Binds 1 FMN per subunit.</text>
</comment>
<proteinExistence type="inferred from homology"/>
<evidence type="ECO:0000256" key="2">
    <source>
        <dbReference type="ARBA" id="ARBA00022643"/>
    </source>
</evidence>
<reference evidence="8 9" key="1">
    <citation type="submission" date="2018-06" db="EMBL/GenBank/DDBJ databases">
        <authorList>
            <consortium name="Pathogen Informatics"/>
            <person name="Doyle S."/>
        </authorList>
    </citation>
    <scope>NUCLEOTIDE SEQUENCE [LARGE SCALE GENOMIC DNA]</scope>
    <source>
        <strain evidence="8 9">NCTC10821</strain>
    </source>
</reference>
<keyword evidence="9" id="KW-1185">Reference proteome</keyword>
<dbReference type="PANTHER" id="PTHR43741:SF4">
    <property type="entry name" value="FMN-DEPENDENT NADH:QUINONE OXIDOREDUCTASE"/>
    <property type="match status" value="1"/>
</dbReference>
<dbReference type="OrthoDB" id="9805013at2"/>
<dbReference type="EC" id="1.7.1.17" evidence="6"/>
<comment type="function">
    <text evidence="6">Also exhibits azoreductase activity. Catalyzes the reductive cleavage of the azo bond in aromatic azo compounds to the corresponding amines.</text>
</comment>
<dbReference type="InterPro" id="IPR029039">
    <property type="entry name" value="Flavoprotein-like_sf"/>
</dbReference>
<dbReference type="PANTHER" id="PTHR43741">
    <property type="entry name" value="FMN-DEPENDENT NADH-AZOREDUCTASE 1"/>
    <property type="match status" value="1"/>
</dbReference>
<evidence type="ECO:0000256" key="6">
    <source>
        <dbReference type="HAMAP-Rule" id="MF_01216"/>
    </source>
</evidence>